<keyword evidence="1" id="KW-0472">Membrane</keyword>
<dbReference type="EMBL" id="UARK01000011">
    <property type="protein sequence ID" value="SPW28568.1"/>
    <property type="molecule type" value="Genomic_DNA"/>
</dbReference>
<evidence type="ECO:0000313" key="2">
    <source>
        <dbReference type="EMBL" id="SPW28568.1"/>
    </source>
</evidence>
<name>A0A448TIR4_9CORY</name>
<accession>A0A448TIR4</accession>
<dbReference type="GeneID" id="84573627"/>
<dbReference type="Proteomes" id="UP000249886">
    <property type="component" value="Unassembled WGS sequence"/>
</dbReference>
<keyword evidence="1" id="KW-1133">Transmembrane helix</keyword>
<feature type="transmembrane region" description="Helical" evidence="1">
    <location>
        <begin position="81"/>
        <end position="97"/>
    </location>
</feature>
<evidence type="ECO:0000313" key="3">
    <source>
        <dbReference type="Proteomes" id="UP000249886"/>
    </source>
</evidence>
<dbReference type="RefSeq" id="WP_005522863.1">
    <property type="nucleotide sequence ID" value="NZ_CAUOLB010000004.1"/>
</dbReference>
<comment type="caution">
    <text evidence="2">The sequence shown here is derived from an EMBL/GenBank/DDBJ whole genome shotgun (WGS) entry which is preliminary data.</text>
</comment>
<protein>
    <submittedName>
        <fullName evidence="2">Uncharacterized protein</fullName>
    </submittedName>
</protein>
<gene>
    <name evidence="2" type="ORF">NCTC10254_01514</name>
</gene>
<feature type="transmembrane region" description="Helical" evidence="1">
    <location>
        <begin position="7"/>
        <end position="28"/>
    </location>
</feature>
<feature type="transmembrane region" description="Helical" evidence="1">
    <location>
        <begin position="57"/>
        <end position="75"/>
    </location>
</feature>
<reference evidence="2 3" key="1">
    <citation type="submission" date="2018-06" db="EMBL/GenBank/DDBJ databases">
        <authorList>
            <consortium name="Pathogen Informatics"/>
            <person name="Doyle S."/>
        </authorList>
    </citation>
    <scope>NUCLEOTIDE SEQUENCE [LARGE SCALE GENOMIC DNA]</scope>
    <source>
        <strain evidence="2 3">NCTC10254</strain>
    </source>
</reference>
<proteinExistence type="predicted"/>
<sequence length="117" mass="12439">MVLEKLSLDPVIVGTLSVVAVAVLWLMGVRGADLAAAGILIVGVMTLFGDRYPIMRVAVLVGSVVVFIAIMTGVIPKTVPPLILLSAVLPCVVLVYSRPLYSNEDTESADDMEEAIW</sequence>
<dbReference type="AlphaFoldDB" id="A0A448TIR4"/>
<keyword evidence="1" id="KW-0812">Transmembrane</keyword>
<organism evidence="2 3">
    <name type="scientific">Corynebacterium matruchotii</name>
    <dbReference type="NCBI Taxonomy" id="43768"/>
    <lineage>
        <taxon>Bacteria</taxon>
        <taxon>Bacillati</taxon>
        <taxon>Actinomycetota</taxon>
        <taxon>Actinomycetes</taxon>
        <taxon>Mycobacteriales</taxon>
        <taxon>Corynebacteriaceae</taxon>
        <taxon>Corynebacterium</taxon>
    </lineage>
</organism>
<evidence type="ECO:0000256" key="1">
    <source>
        <dbReference type="SAM" id="Phobius"/>
    </source>
</evidence>